<proteinExistence type="predicted"/>
<name>A0ABN9QEH6_9DINO</name>
<gene>
    <name evidence="2" type="ORF">PCOR1329_LOCUS10370</name>
</gene>
<evidence type="ECO:0000256" key="1">
    <source>
        <dbReference type="SAM" id="MobiDB-lite"/>
    </source>
</evidence>
<dbReference type="Proteomes" id="UP001189429">
    <property type="component" value="Unassembled WGS sequence"/>
</dbReference>
<organism evidence="2 3">
    <name type="scientific">Prorocentrum cordatum</name>
    <dbReference type="NCBI Taxonomy" id="2364126"/>
    <lineage>
        <taxon>Eukaryota</taxon>
        <taxon>Sar</taxon>
        <taxon>Alveolata</taxon>
        <taxon>Dinophyceae</taxon>
        <taxon>Prorocentrales</taxon>
        <taxon>Prorocentraceae</taxon>
        <taxon>Prorocentrum</taxon>
    </lineage>
</organism>
<evidence type="ECO:0000313" key="2">
    <source>
        <dbReference type="EMBL" id="CAK0803060.1"/>
    </source>
</evidence>
<dbReference type="EMBL" id="CAUYUJ010002936">
    <property type="protein sequence ID" value="CAK0803060.1"/>
    <property type="molecule type" value="Genomic_DNA"/>
</dbReference>
<protein>
    <recommendedName>
        <fullName evidence="4">Beta-galactosidase</fullName>
    </recommendedName>
</protein>
<evidence type="ECO:0000313" key="3">
    <source>
        <dbReference type="Proteomes" id="UP001189429"/>
    </source>
</evidence>
<reference evidence="2" key="1">
    <citation type="submission" date="2023-10" db="EMBL/GenBank/DDBJ databases">
        <authorList>
            <person name="Chen Y."/>
            <person name="Shah S."/>
            <person name="Dougan E. K."/>
            <person name="Thang M."/>
            <person name="Chan C."/>
        </authorList>
    </citation>
    <scope>NUCLEOTIDE SEQUENCE [LARGE SCALE GENOMIC DNA]</scope>
</reference>
<accession>A0ABN9QEH6</accession>
<keyword evidence="3" id="KW-1185">Reference proteome</keyword>
<sequence>MVTELIQGARRVAYAQVEAALIPEDWGSVAVHFKLEKPPGNLSIDHWDRVGSFGLKLPAEHNPEGIGLHTERQPKEREKWAFSGVKSS</sequence>
<feature type="region of interest" description="Disordered" evidence="1">
    <location>
        <begin position="63"/>
        <end position="88"/>
    </location>
</feature>
<evidence type="ECO:0008006" key="4">
    <source>
        <dbReference type="Google" id="ProtNLM"/>
    </source>
</evidence>
<feature type="compositionally biased region" description="Basic and acidic residues" evidence="1">
    <location>
        <begin position="63"/>
        <end position="80"/>
    </location>
</feature>
<comment type="caution">
    <text evidence="2">The sequence shown here is derived from an EMBL/GenBank/DDBJ whole genome shotgun (WGS) entry which is preliminary data.</text>
</comment>